<evidence type="ECO:0008006" key="5">
    <source>
        <dbReference type="Google" id="ProtNLM"/>
    </source>
</evidence>
<sequence>MNAEPTTPLPDSAETLPLPDASAPADGTTAFSADAELPASAPLPRTRWAAIVWGVCFAGIAWAGIWMLGSADRRDGVADAFASLTPGTITALVLLTIGVLVLITGLVGLIRHAQRRLTTRV</sequence>
<dbReference type="Proteomes" id="UP001321543">
    <property type="component" value="Chromosome"/>
</dbReference>
<evidence type="ECO:0000313" key="4">
    <source>
        <dbReference type="Proteomes" id="UP001321543"/>
    </source>
</evidence>
<proteinExistence type="predicted"/>
<keyword evidence="2" id="KW-1133">Transmembrane helix</keyword>
<feature type="transmembrane region" description="Helical" evidence="2">
    <location>
        <begin position="89"/>
        <end position="110"/>
    </location>
</feature>
<feature type="region of interest" description="Disordered" evidence="1">
    <location>
        <begin position="1"/>
        <end position="29"/>
    </location>
</feature>
<dbReference type="EMBL" id="AP027728">
    <property type="protein sequence ID" value="BDZ40534.1"/>
    <property type="molecule type" value="Genomic_DNA"/>
</dbReference>
<gene>
    <name evidence="3" type="ORF">GCM10025863_31480</name>
</gene>
<reference evidence="4" key="1">
    <citation type="journal article" date="2019" name="Int. J. Syst. Evol. Microbiol.">
        <title>The Global Catalogue of Microorganisms (GCM) 10K type strain sequencing project: providing services to taxonomists for standard genome sequencing and annotation.</title>
        <authorList>
            <consortium name="The Broad Institute Genomics Platform"/>
            <consortium name="The Broad Institute Genome Sequencing Center for Infectious Disease"/>
            <person name="Wu L."/>
            <person name="Ma J."/>
        </authorList>
    </citation>
    <scope>NUCLEOTIDE SEQUENCE [LARGE SCALE GENOMIC DNA]</scope>
    <source>
        <strain evidence="4">NBRC 106310</strain>
    </source>
</reference>
<keyword evidence="2" id="KW-0812">Transmembrane</keyword>
<name>A0ABM8FXR3_9MICO</name>
<evidence type="ECO:0000256" key="1">
    <source>
        <dbReference type="SAM" id="MobiDB-lite"/>
    </source>
</evidence>
<keyword evidence="4" id="KW-1185">Reference proteome</keyword>
<evidence type="ECO:0000313" key="3">
    <source>
        <dbReference type="EMBL" id="BDZ40534.1"/>
    </source>
</evidence>
<dbReference type="RefSeq" id="WP_286301093.1">
    <property type="nucleotide sequence ID" value="NZ_AP027728.1"/>
</dbReference>
<feature type="transmembrane region" description="Helical" evidence="2">
    <location>
        <begin position="48"/>
        <end position="69"/>
    </location>
</feature>
<evidence type="ECO:0000256" key="2">
    <source>
        <dbReference type="SAM" id="Phobius"/>
    </source>
</evidence>
<organism evidence="3 4">
    <name type="scientific">Microbacterium suwonense</name>
    <dbReference type="NCBI Taxonomy" id="683047"/>
    <lineage>
        <taxon>Bacteria</taxon>
        <taxon>Bacillati</taxon>
        <taxon>Actinomycetota</taxon>
        <taxon>Actinomycetes</taxon>
        <taxon>Micrococcales</taxon>
        <taxon>Microbacteriaceae</taxon>
        <taxon>Microbacterium</taxon>
    </lineage>
</organism>
<protein>
    <recommendedName>
        <fullName evidence="5">DUF1206 domain-containing protein</fullName>
    </recommendedName>
</protein>
<accession>A0ABM8FXR3</accession>
<keyword evidence="2" id="KW-0472">Membrane</keyword>